<evidence type="ECO:0000313" key="1">
    <source>
        <dbReference type="EMBL" id="TQI82972.1"/>
    </source>
</evidence>
<organism evidence="1 2">
    <name type="scientific">Serratia marcescens</name>
    <dbReference type="NCBI Taxonomy" id="615"/>
    <lineage>
        <taxon>Bacteria</taxon>
        <taxon>Pseudomonadati</taxon>
        <taxon>Pseudomonadota</taxon>
        <taxon>Gammaproteobacteria</taxon>
        <taxon>Enterobacterales</taxon>
        <taxon>Yersiniaceae</taxon>
        <taxon>Serratia</taxon>
    </lineage>
</organism>
<sequence>MINHNANTIVVDGMRVVPSVQAVRLTFFARLRKILCQKGHPL</sequence>
<protein>
    <submittedName>
        <fullName evidence="1">Uncharacterized protein</fullName>
    </submittedName>
</protein>
<gene>
    <name evidence="1" type="ORF">FHU12_0434</name>
</gene>
<name>A0AA46K1N8_SERMA</name>
<dbReference type="AlphaFoldDB" id="A0AA46K1N8"/>
<reference evidence="1 2" key="2">
    <citation type="submission" date="2019-07" db="EMBL/GenBank/DDBJ databases">
        <title>Investigation of anaerobic lignin degradation for improved lignocellulosic biofuels.</title>
        <authorList>
            <person name="Deangelis K.PhD."/>
        </authorList>
    </citation>
    <scope>NUCLEOTIDE SEQUENCE [LARGE SCALE GENOMIC DNA]</scope>
    <source>
        <strain evidence="1 2">106R</strain>
    </source>
</reference>
<comment type="caution">
    <text evidence="1">The sequence shown here is derived from an EMBL/GenBank/DDBJ whole genome shotgun (WGS) entry which is preliminary data.</text>
</comment>
<reference evidence="1 2" key="1">
    <citation type="submission" date="2019-06" db="EMBL/GenBank/DDBJ databases">
        <authorList>
            <person name="Deangelis K."/>
            <person name="Huntemann M."/>
            <person name="Clum A."/>
            <person name="Pillay M."/>
            <person name="Palaniappan K."/>
            <person name="Varghese N."/>
            <person name="Mikhailova N."/>
            <person name="Stamatis D."/>
            <person name="Reddy T."/>
            <person name="Daum C."/>
            <person name="Shapiro N."/>
            <person name="Ivanova N."/>
            <person name="Kyrpides N."/>
            <person name="Woyke T."/>
        </authorList>
    </citation>
    <scope>NUCLEOTIDE SEQUENCE [LARGE SCALE GENOMIC DNA]</scope>
    <source>
        <strain evidence="1 2">106R</strain>
    </source>
</reference>
<dbReference type="EMBL" id="VFMJ01000001">
    <property type="protein sequence ID" value="TQI82972.1"/>
    <property type="molecule type" value="Genomic_DNA"/>
</dbReference>
<evidence type="ECO:0000313" key="2">
    <source>
        <dbReference type="Proteomes" id="UP000320710"/>
    </source>
</evidence>
<accession>A0AA46K1N8</accession>
<dbReference type="Proteomes" id="UP000320710">
    <property type="component" value="Unassembled WGS sequence"/>
</dbReference>
<proteinExistence type="predicted"/>
<dbReference type="RefSeq" id="WP_265182939.1">
    <property type="nucleotide sequence ID" value="NZ_JBAJVL010000020.1"/>
</dbReference>